<dbReference type="EMBL" id="JACJLL010000031">
    <property type="protein sequence ID" value="MBM6819027.1"/>
    <property type="molecule type" value="Genomic_DNA"/>
</dbReference>
<gene>
    <name evidence="3" type="ORF">H6A19_06695</name>
</gene>
<proteinExistence type="predicted"/>
<comment type="caution">
    <text evidence="3">The sequence shown here is derived from an EMBL/GenBank/DDBJ whole genome shotgun (WGS) entry which is preliminary data.</text>
</comment>
<protein>
    <submittedName>
        <fullName evidence="3">Glucosaminidase domain-containing protein</fullName>
    </submittedName>
</protein>
<dbReference type="Pfam" id="PF01832">
    <property type="entry name" value="Glucosaminidase"/>
    <property type="match status" value="1"/>
</dbReference>
<dbReference type="RefSeq" id="WP_204572106.1">
    <property type="nucleotide sequence ID" value="NZ_JACJLL010000031.1"/>
</dbReference>
<evidence type="ECO:0000313" key="4">
    <source>
        <dbReference type="Proteomes" id="UP000767334"/>
    </source>
</evidence>
<accession>A0ABS2FFF5</accession>
<keyword evidence="4" id="KW-1185">Reference proteome</keyword>
<name>A0ABS2FFF5_9CLOT</name>
<dbReference type="InterPro" id="IPR002901">
    <property type="entry name" value="MGlyc_endo_b_GlcNAc-like_dom"/>
</dbReference>
<evidence type="ECO:0000259" key="2">
    <source>
        <dbReference type="Pfam" id="PF01832"/>
    </source>
</evidence>
<evidence type="ECO:0000256" key="1">
    <source>
        <dbReference type="SAM" id="SignalP"/>
    </source>
</evidence>
<feature type="chain" id="PRO_5045955877" evidence="1">
    <location>
        <begin position="27"/>
        <end position="505"/>
    </location>
</feature>
<feature type="non-terminal residue" evidence="3">
    <location>
        <position position="505"/>
    </location>
</feature>
<dbReference type="Gene3D" id="2.60.40.650">
    <property type="match status" value="1"/>
</dbReference>
<organism evidence="3 4">
    <name type="scientific">Clostridium saudiense</name>
    <dbReference type="NCBI Taxonomy" id="1414720"/>
    <lineage>
        <taxon>Bacteria</taxon>
        <taxon>Bacillati</taxon>
        <taxon>Bacillota</taxon>
        <taxon>Clostridia</taxon>
        <taxon>Eubacteriales</taxon>
        <taxon>Clostridiaceae</taxon>
        <taxon>Clostridium</taxon>
    </lineage>
</organism>
<dbReference type="Pfam" id="PF17957">
    <property type="entry name" value="Big_7"/>
    <property type="match status" value="2"/>
</dbReference>
<feature type="domain" description="Mannosyl-glycoprotein endo-beta-N-acetylglucosamidase-like" evidence="2">
    <location>
        <begin position="75"/>
        <end position="215"/>
    </location>
</feature>
<sequence>MKKNKSFLLLVCLIFMLNSFTFNVYALNSGTSSRAIGNVNIISTVDTSLERVEAWARSKNATETFVGLAKLYKKYAELRGGVNWVVAYVQAAKETSYGKFGGVLDESYHNPCGLKNPEGGDDYDAGAHKKFDNWEQGVLAHLDHLALYAAADGFPKTSYLKNWKDEPLAENETYDPRHVGWFGTTGGILGKAKDVLGLTGSWASDPNYGIELFRLYCDATNSEYLPAKSNLESPSNSEIITNGKLRIKGWALHAFGIKEIKVLVDKSQVATISTGLSRPDVNSTYPGYFNGDVSGFDQTIDISGLGTGDKTVEVIIVARNGETQSYKRNIVIKEQNVNLPKLNNLEEPSNNKIITNGKLTIKGWALDQSGVKEVRVSVDGKDFGNVNYGTTRTDVNKVYPGYPSGNNAGFEGTIDISNLTSGNKKVVVQITSNDGSIQKIERTIKVEKLESKSWLDNPNNNSISSGTLRVSGWALASSGVKEVRVYVDGKDLGTVNYGTTRTDVN</sequence>
<dbReference type="Proteomes" id="UP000767334">
    <property type="component" value="Unassembled WGS sequence"/>
</dbReference>
<keyword evidence="1" id="KW-0732">Signal</keyword>
<reference evidence="3 4" key="1">
    <citation type="journal article" date="2021" name="Sci. Rep.">
        <title>The distribution of antibiotic resistance genes in chicken gut microbiota commensals.</title>
        <authorList>
            <person name="Juricova H."/>
            <person name="Matiasovicova J."/>
            <person name="Kubasova T."/>
            <person name="Cejkova D."/>
            <person name="Rychlik I."/>
        </authorList>
    </citation>
    <scope>NUCLEOTIDE SEQUENCE [LARGE SCALE GENOMIC DNA]</scope>
    <source>
        <strain evidence="3 4">An435</strain>
    </source>
</reference>
<feature type="signal peptide" evidence="1">
    <location>
        <begin position="1"/>
        <end position="26"/>
    </location>
</feature>
<evidence type="ECO:0000313" key="3">
    <source>
        <dbReference type="EMBL" id="MBM6819027.1"/>
    </source>
</evidence>